<name>A0ABQ0LKR0_MYCCL</name>
<evidence type="ECO:0000256" key="1">
    <source>
        <dbReference type="SAM" id="MobiDB-lite"/>
    </source>
</evidence>
<feature type="region of interest" description="Disordered" evidence="1">
    <location>
        <begin position="50"/>
        <end position="75"/>
    </location>
</feature>
<dbReference type="Proteomes" id="UP000815677">
    <property type="component" value="Unassembled WGS sequence"/>
</dbReference>
<organism evidence="2 3">
    <name type="scientific">Mycena chlorophos</name>
    <name type="common">Agaric fungus</name>
    <name type="synonym">Agaricus chlorophos</name>
    <dbReference type="NCBI Taxonomy" id="658473"/>
    <lineage>
        <taxon>Eukaryota</taxon>
        <taxon>Fungi</taxon>
        <taxon>Dikarya</taxon>
        <taxon>Basidiomycota</taxon>
        <taxon>Agaricomycotina</taxon>
        <taxon>Agaricomycetes</taxon>
        <taxon>Agaricomycetidae</taxon>
        <taxon>Agaricales</taxon>
        <taxon>Marasmiineae</taxon>
        <taxon>Mycenaceae</taxon>
        <taxon>Mycena</taxon>
    </lineage>
</organism>
<dbReference type="EMBL" id="DF847307">
    <property type="protein sequence ID" value="GAT51677.1"/>
    <property type="molecule type" value="Genomic_DNA"/>
</dbReference>
<evidence type="ECO:0000313" key="3">
    <source>
        <dbReference type="Proteomes" id="UP000815677"/>
    </source>
</evidence>
<reference evidence="2" key="1">
    <citation type="submission" date="2014-09" db="EMBL/GenBank/DDBJ databases">
        <title>Genome sequence of the luminous mushroom Mycena chlorophos for searching fungal bioluminescence genes.</title>
        <authorList>
            <person name="Tanaka Y."/>
            <person name="Kasuga D."/>
            <person name="Oba Y."/>
            <person name="Hase S."/>
            <person name="Sato K."/>
            <person name="Oba Y."/>
            <person name="Sakakibara Y."/>
        </authorList>
    </citation>
    <scope>NUCLEOTIDE SEQUENCE</scope>
</reference>
<accession>A0ABQ0LKR0</accession>
<protein>
    <recommendedName>
        <fullName evidence="4">HNH nuclease domain-containing protein</fullName>
    </recommendedName>
</protein>
<evidence type="ECO:0000313" key="2">
    <source>
        <dbReference type="EMBL" id="GAT51677.1"/>
    </source>
</evidence>
<gene>
    <name evidence="2" type="ORF">MCHLO_08798</name>
</gene>
<sequence length="216" mass="23929">MGKVVLNLSAGYLPSRTSKLTEAGKSSKSVWQPRPIVFQTAWSTATTLSSPNQRFRTRGTHRKLTRARDTRGRGGDGATAFFGCGTVVYATIETWSPASTRSQFSTSFPTTSGHMGTLSRPYLVSPERMASICTFTIHFPASSIPELDARGSERVHELDNILNLRRVSSQHQFGLGMMRFVYNGQVCATVDAPLEKKCVLLDASQENGARPWRRRR</sequence>
<evidence type="ECO:0008006" key="4">
    <source>
        <dbReference type="Google" id="ProtNLM"/>
    </source>
</evidence>
<proteinExistence type="predicted"/>
<feature type="compositionally biased region" description="Basic residues" evidence="1">
    <location>
        <begin position="55"/>
        <end position="65"/>
    </location>
</feature>
<keyword evidence="3" id="KW-1185">Reference proteome</keyword>